<dbReference type="RefSeq" id="WP_334661005.1">
    <property type="nucleotide sequence ID" value="NZ_JARULZ010000002.1"/>
</dbReference>
<evidence type="ECO:0000256" key="1">
    <source>
        <dbReference type="SAM" id="MobiDB-lite"/>
    </source>
</evidence>
<organism evidence="2 3">
    <name type="scientific">Streptomyces bottropensis</name>
    <dbReference type="NCBI Taxonomy" id="42235"/>
    <lineage>
        <taxon>Bacteria</taxon>
        <taxon>Bacillati</taxon>
        <taxon>Actinomycetota</taxon>
        <taxon>Actinomycetes</taxon>
        <taxon>Kitasatosporales</taxon>
        <taxon>Streptomycetaceae</taxon>
        <taxon>Streptomyces</taxon>
    </lineage>
</organism>
<name>A0ABU8AXC4_9ACTN</name>
<keyword evidence="3" id="KW-1185">Reference proteome</keyword>
<protein>
    <submittedName>
        <fullName evidence="2">Uncharacterized protein</fullName>
    </submittedName>
</protein>
<evidence type="ECO:0000313" key="3">
    <source>
        <dbReference type="Proteomes" id="UP001310290"/>
    </source>
</evidence>
<proteinExistence type="predicted"/>
<dbReference type="EMBL" id="JARULZ010000002">
    <property type="protein sequence ID" value="MEH0638347.1"/>
    <property type="molecule type" value="Genomic_DNA"/>
</dbReference>
<gene>
    <name evidence="2" type="ORF">QBA35_34480</name>
</gene>
<evidence type="ECO:0000313" key="2">
    <source>
        <dbReference type="EMBL" id="MEH0638347.1"/>
    </source>
</evidence>
<accession>A0ABU8AXC4</accession>
<sequence>MPRSRPGRVRAGTAPLRTAEARSDIDGLSSRARAEILLLERTRNYLRPGDVGAAVRLWRDYVQRPERQHWADHESGNEDWECCGDPLEARALLATVMRAMSPRNARELRQAVGRSDAVWCRSSPPYDLGNQSIS</sequence>
<reference evidence="2" key="1">
    <citation type="submission" date="2023-04" db="EMBL/GenBank/DDBJ databases">
        <title>Genomic diversity of scab-causing Streptomyces spp. in the province of Quebec, Canada.</title>
        <authorList>
            <person name="Biessy A."/>
            <person name="Cadieux M."/>
            <person name="Ciotola M."/>
            <person name="Filion M."/>
        </authorList>
    </citation>
    <scope>NUCLEOTIDE SEQUENCE</scope>
    <source>
        <strain evidence="2">B21-115</strain>
    </source>
</reference>
<dbReference type="Proteomes" id="UP001310290">
    <property type="component" value="Unassembled WGS sequence"/>
</dbReference>
<feature type="region of interest" description="Disordered" evidence="1">
    <location>
        <begin position="1"/>
        <end position="24"/>
    </location>
</feature>
<comment type="caution">
    <text evidence="2">The sequence shown here is derived from an EMBL/GenBank/DDBJ whole genome shotgun (WGS) entry which is preliminary data.</text>
</comment>